<dbReference type="OrthoDB" id="77201at2759"/>
<feature type="chain" id="PRO_5036115935" description="glucan endo-1,3-beta-D-glucosidase" evidence="16">
    <location>
        <begin position="30"/>
        <end position="601"/>
    </location>
</feature>
<feature type="region of interest" description="Disordered" evidence="14">
    <location>
        <begin position="282"/>
        <end position="361"/>
    </location>
</feature>
<evidence type="ECO:0000256" key="4">
    <source>
        <dbReference type="ARBA" id="ARBA00022475"/>
    </source>
</evidence>
<keyword evidence="6 15" id="KW-0472">Membrane</keyword>
<dbReference type="SUPFAM" id="SSF51445">
    <property type="entry name" value="(Trans)glycosidases"/>
    <property type="match status" value="1"/>
</dbReference>
<evidence type="ECO:0000256" key="15">
    <source>
        <dbReference type="SAM" id="Phobius"/>
    </source>
</evidence>
<evidence type="ECO:0000256" key="2">
    <source>
        <dbReference type="ARBA" id="ARBA00004236"/>
    </source>
</evidence>
<evidence type="ECO:0000256" key="8">
    <source>
        <dbReference type="ARBA" id="ARBA00023277"/>
    </source>
</evidence>
<comment type="function">
    <text evidence="11">Glucanases play a role in cell expansion during growth, in cell-cell fusion during mating, and in spore release during sporulation. This enzyme may be involved in beta-glucan degradation. Active on laminarin and lichenan.</text>
</comment>
<keyword evidence="4" id="KW-1003">Cell membrane</keyword>
<dbReference type="PANTHER" id="PTHR16631:SF17">
    <property type="entry name" value="GLUCAN ENDO-1,3-BETA-GLUCOSIDASE BTGC"/>
    <property type="match status" value="1"/>
</dbReference>
<keyword evidence="9" id="KW-0961">Cell wall biogenesis/degradation</keyword>
<dbReference type="GO" id="GO:0042973">
    <property type="term" value="F:glucan endo-1,3-beta-D-glucosidase activity"/>
    <property type="evidence" value="ECO:0007669"/>
    <property type="project" value="UniProtKB-EC"/>
</dbReference>
<keyword evidence="10" id="KW-0624">Polysaccharide degradation</keyword>
<evidence type="ECO:0000256" key="14">
    <source>
        <dbReference type="SAM" id="MobiDB-lite"/>
    </source>
</evidence>
<comment type="catalytic activity">
    <reaction evidence="1">
        <text>Hydrolysis of (1-&gt;3)-beta-D-glucosidic linkages in (1-&gt;3)-beta-D-glucans.</text>
        <dbReference type="EC" id="3.2.1.39"/>
    </reaction>
</comment>
<evidence type="ECO:0000256" key="1">
    <source>
        <dbReference type="ARBA" id="ARBA00000382"/>
    </source>
</evidence>
<dbReference type="InterPro" id="IPR050732">
    <property type="entry name" value="Beta-glucan_modifiers"/>
</dbReference>
<keyword evidence="15" id="KW-1133">Transmembrane helix</keyword>
<reference evidence="18 19" key="1">
    <citation type="submission" date="2019-03" db="EMBL/GenBank/DDBJ databases">
        <authorList>
            <person name="Gaulin E."/>
            <person name="Dumas B."/>
        </authorList>
    </citation>
    <scope>NUCLEOTIDE SEQUENCE [LARGE SCALE GENOMIC DNA]</scope>
    <source>
        <strain evidence="18">CBS 568.67</strain>
    </source>
</reference>
<reference evidence="17" key="2">
    <citation type="submission" date="2019-06" db="EMBL/GenBank/DDBJ databases">
        <title>Genomics analysis of Aphanomyces spp. identifies a new class of oomycete effector associated with host adaptation.</title>
        <authorList>
            <person name="Gaulin E."/>
        </authorList>
    </citation>
    <scope>NUCLEOTIDE SEQUENCE</scope>
    <source>
        <strain evidence="17">CBS 578.67</strain>
    </source>
</reference>
<dbReference type="Proteomes" id="UP000332933">
    <property type="component" value="Unassembled WGS sequence"/>
</dbReference>
<evidence type="ECO:0000313" key="17">
    <source>
        <dbReference type="EMBL" id="KAF0719328.1"/>
    </source>
</evidence>
<feature type="compositionally biased region" description="Pro residues" evidence="14">
    <location>
        <begin position="284"/>
        <end position="316"/>
    </location>
</feature>
<name>A0A485K9H4_9STRA</name>
<feature type="compositionally biased region" description="Low complexity" evidence="14">
    <location>
        <begin position="407"/>
        <end position="433"/>
    </location>
</feature>
<keyword evidence="7" id="KW-0325">Glycoprotein</keyword>
<accession>A0A485K9H4</accession>
<comment type="subcellular location">
    <subcellularLocation>
        <location evidence="2">Cell membrane</location>
    </subcellularLocation>
</comment>
<keyword evidence="15" id="KW-0812">Transmembrane</keyword>
<keyword evidence="16" id="KW-0732">Signal</keyword>
<evidence type="ECO:0000256" key="12">
    <source>
        <dbReference type="ARBA" id="ARBA00042373"/>
    </source>
</evidence>
<sequence length="601" mass="61375">MNSFVASSMKQRMLGFLVIVGSTLSFVDAAAGGVCFDVIDAGQIDTHFAKIKSKFSAVRVYETNMGSANAISAAKKAGLQIAAGVWLRSGEGKIQADIDAIVSGIKGNPGTVIAVYVGNEDLANGMSADAVTGYVNRVKGALAGTGVPVGSVQIDGDFLNAPGLAAACDIVGVNIYPYFGSSPASINNPIDDLTARFNAVNSKYGGKAKLTETGWPTSGTYNGHVGSYDNAKAYWNAYNSWSYGSGGGAPFYFQYRDIAGKSPEYEAHFGLVDGSGAWKFDVAPSPPATAAPTTPPPTTPKPTPPPTTTTTAPPPTTTTVTPAPTTTTVTPAPTTTILTPAPTNATTLSPTNATDSLDLTNGTSTTGNWTLGNATFDHASNGTNTSTPEGLGMVNSIDAANTESADGGASTAVGASPAAAPAGPVAGAGSPGAQSIGQDNTVKANTSAAANGESDSTTPIVAAAGSLVLVAAVALYVVRRKAQANVDDEKDSFDPEFGMDNMPQTAGGSVDFASTQFNGNAPTPIAPTATPAAAPVFNPKDSIAWLEDRESSMHEDVIQHEVSFDEEDEDDDTPAAMDDRTTMDLLDNSLNTVRSATEILL</sequence>
<evidence type="ECO:0000256" key="16">
    <source>
        <dbReference type="SAM" id="SignalP"/>
    </source>
</evidence>
<evidence type="ECO:0000256" key="10">
    <source>
        <dbReference type="ARBA" id="ARBA00023326"/>
    </source>
</evidence>
<dbReference type="Gene3D" id="3.20.20.80">
    <property type="entry name" value="Glycosidases"/>
    <property type="match status" value="1"/>
</dbReference>
<dbReference type="EMBL" id="CAADRA010000078">
    <property type="protein sequence ID" value="VFT78333.1"/>
    <property type="molecule type" value="Genomic_DNA"/>
</dbReference>
<evidence type="ECO:0000256" key="6">
    <source>
        <dbReference type="ARBA" id="ARBA00023136"/>
    </source>
</evidence>
<feature type="region of interest" description="Disordered" evidence="14">
    <location>
        <begin position="402"/>
        <end position="439"/>
    </location>
</feature>
<evidence type="ECO:0000256" key="11">
    <source>
        <dbReference type="ARBA" id="ARBA00037649"/>
    </source>
</evidence>
<keyword evidence="19" id="KW-1185">Reference proteome</keyword>
<proteinExistence type="predicted"/>
<feature type="signal peptide" evidence="16">
    <location>
        <begin position="1"/>
        <end position="29"/>
    </location>
</feature>
<feature type="compositionally biased region" description="Low complexity" evidence="14">
    <location>
        <begin position="317"/>
        <end position="354"/>
    </location>
</feature>
<evidence type="ECO:0000256" key="5">
    <source>
        <dbReference type="ARBA" id="ARBA00022801"/>
    </source>
</evidence>
<dbReference type="PANTHER" id="PTHR16631">
    <property type="entry name" value="GLUCAN 1,3-BETA-GLUCOSIDASE"/>
    <property type="match status" value="1"/>
</dbReference>
<dbReference type="EC" id="3.2.1.39" evidence="3"/>
<keyword evidence="5" id="KW-0378">Hydrolase</keyword>
<dbReference type="GO" id="GO:0005886">
    <property type="term" value="C:plasma membrane"/>
    <property type="evidence" value="ECO:0007669"/>
    <property type="project" value="UniProtKB-SubCell"/>
</dbReference>
<evidence type="ECO:0000256" key="7">
    <source>
        <dbReference type="ARBA" id="ARBA00023180"/>
    </source>
</evidence>
<evidence type="ECO:0000256" key="13">
    <source>
        <dbReference type="ARBA" id="ARBA00043078"/>
    </source>
</evidence>
<keyword evidence="8" id="KW-0119">Carbohydrate metabolism</keyword>
<evidence type="ECO:0000313" key="19">
    <source>
        <dbReference type="Proteomes" id="UP000332933"/>
    </source>
</evidence>
<evidence type="ECO:0000313" key="18">
    <source>
        <dbReference type="EMBL" id="VFT78333.1"/>
    </source>
</evidence>
<organism evidence="18 19">
    <name type="scientific">Aphanomyces stellatus</name>
    <dbReference type="NCBI Taxonomy" id="120398"/>
    <lineage>
        <taxon>Eukaryota</taxon>
        <taxon>Sar</taxon>
        <taxon>Stramenopiles</taxon>
        <taxon>Oomycota</taxon>
        <taxon>Saprolegniomycetes</taxon>
        <taxon>Saprolegniales</taxon>
        <taxon>Verrucalvaceae</taxon>
        <taxon>Aphanomyces</taxon>
    </lineage>
</organism>
<gene>
    <name evidence="18" type="primary">Aste57867_1112</name>
    <name evidence="17" type="ORF">As57867_001111</name>
    <name evidence="18" type="ORF">ASTE57867_1112</name>
</gene>
<dbReference type="GO" id="GO:0071555">
    <property type="term" value="P:cell wall organization"/>
    <property type="evidence" value="ECO:0007669"/>
    <property type="project" value="UniProtKB-KW"/>
</dbReference>
<dbReference type="GO" id="GO:0000272">
    <property type="term" value="P:polysaccharide catabolic process"/>
    <property type="evidence" value="ECO:0007669"/>
    <property type="project" value="UniProtKB-KW"/>
</dbReference>
<protein>
    <recommendedName>
        <fullName evidence="3">glucan endo-1,3-beta-D-glucosidase</fullName>
        <ecNumber evidence="3">3.2.1.39</ecNumber>
    </recommendedName>
    <alternativeName>
        <fullName evidence="13">Endo-1,3-beta-glucanase btgC</fullName>
    </alternativeName>
    <alternativeName>
        <fullName evidence="12">Laminarinase btgC</fullName>
    </alternativeName>
</protein>
<feature type="region of interest" description="Disordered" evidence="14">
    <location>
        <begin position="560"/>
        <end position="579"/>
    </location>
</feature>
<evidence type="ECO:0000256" key="3">
    <source>
        <dbReference type="ARBA" id="ARBA00012780"/>
    </source>
</evidence>
<dbReference type="AlphaFoldDB" id="A0A485K9H4"/>
<feature type="transmembrane region" description="Helical" evidence="15">
    <location>
        <begin position="460"/>
        <end position="478"/>
    </location>
</feature>
<dbReference type="InterPro" id="IPR017853">
    <property type="entry name" value="GH"/>
</dbReference>
<evidence type="ECO:0000256" key="9">
    <source>
        <dbReference type="ARBA" id="ARBA00023316"/>
    </source>
</evidence>
<feature type="compositionally biased region" description="Acidic residues" evidence="14">
    <location>
        <begin position="564"/>
        <end position="573"/>
    </location>
</feature>
<dbReference type="EMBL" id="VJMH01000078">
    <property type="protein sequence ID" value="KAF0719328.1"/>
    <property type="molecule type" value="Genomic_DNA"/>
</dbReference>